<evidence type="ECO:0000256" key="7">
    <source>
        <dbReference type="ARBA" id="ARBA00022660"/>
    </source>
</evidence>
<feature type="domain" description="NADH:ubiquinone oxidoreductase chain 4 N-terminal" evidence="19">
    <location>
        <begin position="1"/>
        <end position="104"/>
    </location>
</feature>
<keyword evidence="7 17" id="KW-0679">Respiratory chain</keyword>
<dbReference type="PROSITE" id="PS51257">
    <property type="entry name" value="PROKAR_LIPOPROTEIN"/>
    <property type="match status" value="1"/>
</dbReference>
<keyword evidence="8 17" id="KW-0812">Transmembrane</keyword>
<dbReference type="GO" id="GO:0048039">
    <property type="term" value="F:ubiquinone binding"/>
    <property type="evidence" value="ECO:0007669"/>
    <property type="project" value="TreeGrafter"/>
</dbReference>
<sequence length="452" mass="51640">MMKFMFFVVLTSMGCFFYKKQYLYISSYVLICGGVVCMSMLFIGPLVKLKGFYFGLDSLSLSLLFLSFWLTSLMLQSSWVVYYMKESLSLFIFMVLILLLMLILSFSTMNLMLFYIYFESSLIPTLLIITGWGLQPERLQAGVYFLFYTLLASLPLLMMILYIYSIKKTFFFPHLIFLIKGKGLLSYFIIMTMIMAFLVKMPMFLVHLWLPKAHVEAPVAGSMILAGVLLKLGGFGVFRMMKLSFPAMLKFSPYLVGLSIMGLLYIGLICCRMNDLKMLVAYSSVAHMGLVVCGLFSYFIWGYNGGLAMMVSHGLSSSGLFCLVNMFYERTGSRSMYINKGLLLMMPSFTFLSFMLIIANFSAPPTINLFSEIMLMGSIMGYDKLMMLIFPVGSFMGAVFSIFMFSYSQHGKTYYSVYSYMLGTFREINILMMHIIPLNLMILSIDFFLMVL</sequence>
<evidence type="ECO:0000256" key="11">
    <source>
        <dbReference type="ARBA" id="ARBA00022989"/>
    </source>
</evidence>
<evidence type="ECO:0000256" key="5">
    <source>
        <dbReference type="ARBA" id="ARBA00021006"/>
    </source>
</evidence>
<keyword evidence="14 17" id="KW-0496">Mitochondrion</keyword>
<evidence type="ECO:0000256" key="13">
    <source>
        <dbReference type="ARBA" id="ARBA00023075"/>
    </source>
</evidence>
<evidence type="ECO:0000256" key="16">
    <source>
        <dbReference type="ARBA" id="ARBA00049551"/>
    </source>
</evidence>
<name>A0A6H0EVX7_9HEXA</name>
<feature type="transmembrane region" description="Helical" evidence="17">
    <location>
        <begin position="340"/>
        <end position="361"/>
    </location>
</feature>
<evidence type="ECO:0000313" key="20">
    <source>
        <dbReference type="EMBL" id="QIT06478.1"/>
    </source>
</evidence>
<comment type="subcellular location">
    <subcellularLocation>
        <location evidence="2 17">Mitochondrion membrane</location>
        <topology evidence="2 17">Multi-pass membrane protein</topology>
    </subcellularLocation>
</comment>
<dbReference type="Pfam" id="PF01059">
    <property type="entry name" value="Oxidored_q5_N"/>
    <property type="match status" value="1"/>
</dbReference>
<feature type="transmembrane region" description="Helical" evidence="17">
    <location>
        <begin position="251"/>
        <end position="271"/>
    </location>
</feature>
<dbReference type="GO" id="GO:0008137">
    <property type="term" value="F:NADH dehydrogenase (ubiquinone) activity"/>
    <property type="evidence" value="ECO:0007669"/>
    <property type="project" value="UniProtKB-UniRule"/>
</dbReference>
<dbReference type="AlphaFoldDB" id="A0A6H0EVX7"/>
<geneLocation type="mitochondrion" evidence="20"/>
<reference evidence="20" key="1">
    <citation type="submission" date="2019-01" db="EMBL/GenBank/DDBJ databases">
        <title>Mitochondrial phylogenomics of Collembola.</title>
        <authorList>
            <person name="Sun X."/>
            <person name="Xie Z.-J."/>
            <person name="Dong J."/>
            <person name="Yu D.-Y."/>
        </authorList>
    </citation>
    <scope>NUCLEOTIDE SEQUENCE</scope>
</reference>
<keyword evidence="9" id="KW-1278">Translocase</keyword>
<keyword evidence="13 17" id="KW-0830">Ubiquinone</keyword>
<evidence type="ECO:0000256" key="15">
    <source>
        <dbReference type="ARBA" id="ARBA00023136"/>
    </source>
</evidence>
<gene>
    <name evidence="20" type="primary">ND4</name>
</gene>
<feature type="transmembrane region" description="Helical" evidence="17">
    <location>
        <begin position="87"/>
        <end position="106"/>
    </location>
</feature>
<keyword evidence="10 17" id="KW-0249">Electron transport</keyword>
<feature type="transmembrane region" description="Helical" evidence="17">
    <location>
        <begin position="141"/>
        <end position="164"/>
    </location>
</feature>
<feature type="transmembrane region" description="Helical" evidence="17">
    <location>
        <begin position="278"/>
        <end position="301"/>
    </location>
</feature>
<feature type="transmembrane region" description="Helical" evidence="17">
    <location>
        <begin position="428"/>
        <end position="451"/>
    </location>
</feature>
<comment type="function">
    <text evidence="1">Core subunit of the mitochondrial membrane respiratory chain NADH dehydrogenase (Complex I) that is believed to belong to the minimal assembly required for catalysis. Complex I functions in the transfer of electrons from NADH to the respiratory chain. The immediate electron acceptor for the enzyme is believed to be ubiquinone.</text>
</comment>
<evidence type="ECO:0000259" key="18">
    <source>
        <dbReference type="Pfam" id="PF00361"/>
    </source>
</evidence>
<dbReference type="GO" id="GO:0042773">
    <property type="term" value="P:ATP synthesis coupled electron transport"/>
    <property type="evidence" value="ECO:0007669"/>
    <property type="project" value="InterPro"/>
</dbReference>
<dbReference type="PANTHER" id="PTHR43507:SF20">
    <property type="entry name" value="NADH-UBIQUINONE OXIDOREDUCTASE CHAIN 4"/>
    <property type="match status" value="1"/>
</dbReference>
<dbReference type="InterPro" id="IPR000260">
    <property type="entry name" value="NADH4_N"/>
</dbReference>
<evidence type="ECO:0000256" key="6">
    <source>
        <dbReference type="ARBA" id="ARBA00022448"/>
    </source>
</evidence>
<accession>A0A6H0EVX7</accession>
<dbReference type="GO" id="GO:0003954">
    <property type="term" value="F:NADH dehydrogenase activity"/>
    <property type="evidence" value="ECO:0007669"/>
    <property type="project" value="TreeGrafter"/>
</dbReference>
<keyword evidence="15 17" id="KW-0472">Membrane</keyword>
<dbReference type="GO" id="GO:0015990">
    <property type="term" value="P:electron transport coupled proton transport"/>
    <property type="evidence" value="ECO:0007669"/>
    <property type="project" value="TreeGrafter"/>
</dbReference>
<dbReference type="PANTHER" id="PTHR43507">
    <property type="entry name" value="NADH-UBIQUINONE OXIDOREDUCTASE CHAIN 4"/>
    <property type="match status" value="1"/>
</dbReference>
<evidence type="ECO:0000256" key="8">
    <source>
        <dbReference type="ARBA" id="ARBA00022692"/>
    </source>
</evidence>
<protein>
    <recommendedName>
        <fullName evidence="5 17">NADH-ubiquinone oxidoreductase chain 4</fullName>
        <ecNumber evidence="4 17">7.1.1.2</ecNumber>
    </recommendedName>
</protein>
<evidence type="ECO:0000256" key="1">
    <source>
        <dbReference type="ARBA" id="ARBA00003257"/>
    </source>
</evidence>
<keyword evidence="12 17" id="KW-0520">NAD</keyword>
<evidence type="ECO:0000256" key="14">
    <source>
        <dbReference type="ARBA" id="ARBA00023128"/>
    </source>
</evidence>
<keyword evidence="11 17" id="KW-1133">Transmembrane helix</keyword>
<evidence type="ECO:0000256" key="2">
    <source>
        <dbReference type="ARBA" id="ARBA00004225"/>
    </source>
</evidence>
<feature type="transmembrane region" description="Helical" evidence="17">
    <location>
        <begin position="217"/>
        <end position="239"/>
    </location>
</feature>
<proteinExistence type="inferred from homology"/>
<feature type="transmembrane region" description="Helical" evidence="17">
    <location>
        <begin position="21"/>
        <end position="46"/>
    </location>
</feature>
<keyword evidence="6 17" id="KW-0813">Transport</keyword>
<evidence type="ECO:0000256" key="9">
    <source>
        <dbReference type="ARBA" id="ARBA00022967"/>
    </source>
</evidence>
<dbReference type="EMBL" id="MK431898">
    <property type="protein sequence ID" value="QIT06478.1"/>
    <property type="molecule type" value="Genomic_DNA"/>
</dbReference>
<comment type="function">
    <text evidence="17">Core subunit of the mitochondrial membrane respiratory chain NADH dehydrogenase (Complex I) which catalyzes electron transfer from NADH through the respiratory chain, using ubiquinone as an electron acceptor. Essential for the catalytic activity and assembly of complex I.</text>
</comment>
<evidence type="ECO:0000256" key="10">
    <source>
        <dbReference type="ARBA" id="ARBA00022982"/>
    </source>
</evidence>
<dbReference type="EC" id="7.1.1.2" evidence="4 17"/>
<dbReference type="InterPro" id="IPR003918">
    <property type="entry name" value="NADH_UbQ_OxRdtase"/>
</dbReference>
<feature type="transmembrane region" description="Helical" evidence="17">
    <location>
        <begin position="307"/>
        <end position="328"/>
    </location>
</feature>
<feature type="transmembrane region" description="Helical" evidence="17">
    <location>
        <begin position="184"/>
        <end position="210"/>
    </location>
</feature>
<evidence type="ECO:0000256" key="12">
    <source>
        <dbReference type="ARBA" id="ARBA00023027"/>
    </source>
</evidence>
<dbReference type="GO" id="GO:0031966">
    <property type="term" value="C:mitochondrial membrane"/>
    <property type="evidence" value="ECO:0007669"/>
    <property type="project" value="UniProtKB-SubCell"/>
</dbReference>
<comment type="similarity">
    <text evidence="3 17">Belongs to the complex I subunit 4 family.</text>
</comment>
<evidence type="ECO:0000256" key="4">
    <source>
        <dbReference type="ARBA" id="ARBA00012944"/>
    </source>
</evidence>
<evidence type="ECO:0000256" key="17">
    <source>
        <dbReference type="RuleBase" id="RU003297"/>
    </source>
</evidence>
<comment type="catalytic activity">
    <reaction evidence="16 17">
        <text>a ubiquinone + NADH + 5 H(+)(in) = a ubiquinol + NAD(+) + 4 H(+)(out)</text>
        <dbReference type="Rhea" id="RHEA:29091"/>
        <dbReference type="Rhea" id="RHEA-COMP:9565"/>
        <dbReference type="Rhea" id="RHEA-COMP:9566"/>
        <dbReference type="ChEBI" id="CHEBI:15378"/>
        <dbReference type="ChEBI" id="CHEBI:16389"/>
        <dbReference type="ChEBI" id="CHEBI:17976"/>
        <dbReference type="ChEBI" id="CHEBI:57540"/>
        <dbReference type="ChEBI" id="CHEBI:57945"/>
        <dbReference type="EC" id="7.1.1.2"/>
    </reaction>
</comment>
<evidence type="ECO:0000259" key="19">
    <source>
        <dbReference type="Pfam" id="PF01059"/>
    </source>
</evidence>
<feature type="transmembrane region" description="Helical" evidence="17">
    <location>
        <begin position="112"/>
        <end position="134"/>
    </location>
</feature>
<dbReference type="Pfam" id="PF00361">
    <property type="entry name" value="Proton_antipo_M"/>
    <property type="match status" value="1"/>
</dbReference>
<dbReference type="PRINTS" id="PR01437">
    <property type="entry name" value="NUOXDRDTASE4"/>
</dbReference>
<feature type="transmembrane region" description="Helical" evidence="17">
    <location>
        <begin position="385"/>
        <end position="407"/>
    </location>
</feature>
<organism evidence="20">
    <name type="scientific">Novacerus sp. FZ-2019</name>
    <dbReference type="NCBI Taxonomy" id="2585224"/>
    <lineage>
        <taxon>Eukaryota</taxon>
        <taxon>Metazoa</taxon>
        <taxon>Ecdysozoa</taxon>
        <taxon>Arthropoda</taxon>
        <taxon>Hexapoda</taxon>
        <taxon>Collembola</taxon>
        <taxon>Entomobryomorpha</taxon>
        <taxon>Tomoceroidea</taxon>
        <taxon>Tomoceridae</taxon>
        <taxon>Novacerus</taxon>
    </lineage>
</organism>
<feature type="transmembrane region" description="Helical" evidence="17">
    <location>
        <begin position="52"/>
        <end position="75"/>
    </location>
</feature>
<evidence type="ECO:0000256" key="3">
    <source>
        <dbReference type="ARBA" id="ARBA00009025"/>
    </source>
</evidence>
<feature type="domain" description="NADH:quinone oxidoreductase/Mrp antiporter transmembrane" evidence="18">
    <location>
        <begin position="109"/>
        <end position="396"/>
    </location>
</feature>
<dbReference type="InterPro" id="IPR001750">
    <property type="entry name" value="ND/Mrp_TM"/>
</dbReference>